<protein>
    <submittedName>
        <fullName evidence="1">Uncharacterized protein</fullName>
    </submittedName>
</protein>
<evidence type="ECO:0000313" key="1">
    <source>
        <dbReference type="EMBL" id="MDF1611299.1"/>
    </source>
</evidence>
<dbReference type="Proteomes" id="UP001221302">
    <property type="component" value="Unassembled WGS sequence"/>
</dbReference>
<dbReference type="RefSeq" id="WP_321535065.1">
    <property type="nucleotide sequence ID" value="NZ_JARGDL010000003.1"/>
</dbReference>
<dbReference type="EMBL" id="JARGDL010000003">
    <property type="protein sequence ID" value="MDF1611299.1"/>
    <property type="molecule type" value="Genomic_DNA"/>
</dbReference>
<comment type="caution">
    <text evidence="1">The sequence shown here is derived from an EMBL/GenBank/DDBJ whole genome shotgun (WGS) entry which is preliminary data.</text>
</comment>
<accession>A0AAE3NZ40</accession>
<sequence>MIDFNITIEDATKLLHQKMKHELRLKQKQGIIQNELDLETISLKDLFSLLETSIFDLILLLPIDSIISQDNIFKFIESTVQTLALKIKREELLLFSSKDFKKRIHPIFQEIKKQTENLNFVKN</sequence>
<keyword evidence="2" id="KW-1185">Reference proteome</keyword>
<proteinExistence type="predicted"/>
<reference evidence="1" key="1">
    <citation type="submission" date="2023-03" db="EMBL/GenBank/DDBJ databases">
        <title>Stygiobacter electus gen. nov., sp. nov., facultatively anaerobic thermotolerant bacterium of the class Ignavibacteria from a well of Yessentuki mineral water deposit.</title>
        <authorList>
            <person name="Podosokorskaya O.A."/>
            <person name="Elcheninov A.G."/>
            <person name="Petrova N.F."/>
            <person name="Zavarzina D.G."/>
            <person name="Kublanov I.V."/>
            <person name="Merkel A.Y."/>
        </authorList>
    </citation>
    <scope>NUCLEOTIDE SEQUENCE</scope>
    <source>
        <strain evidence="1">09-Me</strain>
    </source>
</reference>
<organism evidence="1 2">
    <name type="scientific">Stygiobacter electus</name>
    <dbReference type="NCBI Taxonomy" id="3032292"/>
    <lineage>
        <taxon>Bacteria</taxon>
        <taxon>Pseudomonadati</taxon>
        <taxon>Ignavibacteriota</taxon>
        <taxon>Ignavibacteria</taxon>
        <taxon>Ignavibacteriales</taxon>
        <taxon>Melioribacteraceae</taxon>
        <taxon>Stygiobacter</taxon>
    </lineage>
</organism>
<dbReference type="AlphaFoldDB" id="A0AAE3NZ40"/>
<name>A0AAE3NZ40_9BACT</name>
<evidence type="ECO:0000313" key="2">
    <source>
        <dbReference type="Proteomes" id="UP001221302"/>
    </source>
</evidence>
<gene>
    <name evidence="1" type="ORF">P0M35_03990</name>
</gene>